<evidence type="ECO:0000256" key="2">
    <source>
        <dbReference type="ARBA" id="ARBA00010703"/>
    </source>
</evidence>
<reference evidence="10 11" key="1">
    <citation type="journal article" date="2005" name="Nature">
        <title>The genome sequence of the rice blast fungus Magnaporthe grisea.</title>
        <authorList>
            <person name="Dean R.A."/>
            <person name="Talbot N.J."/>
            <person name="Ebbole D.J."/>
            <person name="Farman M.L."/>
            <person name="Mitchell T.K."/>
            <person name="Orbach M.J."/>
            <person name="Thon M."/>
            <person name="Kulkarni R."/>
            <person name="Xu J.R."/>
            <person name="Pan H."/>
            <person name="Read N.D."/>
            <person name="Lee Y.H."/>
            <person name="Carbone I."/>
            <person name="Brown D."/>
            <person name="Oh Y.Y."/>
            <person name="Donofrio N."/>
            <person name="Jeong J.S."/>
            <person name="Soanes D.M."/>
            <person name="Djonovic S."/>
            <person name="Kolomiets E."/>
            <person name="Rehmeyer C."/>
            <person name="Li W."/>
            <person name="Harding M."/>
            <person name="Kim S."/>
            <person name="Lebrun M.H."/>
            <person name="Bohnert H."/>
            <person name="Coughlan S."/>
            <person name="Butler J."/>
            <person name="Calvo S."/>
            <person name="Ma L.J."/>
            <person name="Nicol R."/>
            <person name="Purcell S."/>
            <person name="Nusbaum C."/>
            <person name="Galagan J.E."/>
            <person name="Birren B.W."/>
        </authorList>
    </citation>
    <scope>NUCLEOTIDE SEQUENCE [LARGE SCALE GENOMIC DNA]</scope>
    <source>
        <strain evidence="11">70-15 / ATCC MYA-4617 / FGSC 8958</strain>
    </source>
</reference>
<dbReference type="Pfam" id="PF04072">
    <property type="entry name" value="LCM"/>
    <property type="match status" value="1"/>
</dbReference>
<dbReference type="STRING" id="242507.G4MVC8"/>
<dbReference type="RefSeq" id="XP_003714757.1">
    <property type="nucleotide sequence ID" value="XM_003714709.1"/>
</dbReference>
<dbReference type="PANTHER" id="PTHR13600:SF21">
    <property type="entry name" value="LEUCINE CARBOXYL METHYLTRANSFERASE 1"/>
    <property type="match status" value="1"/>
</dbReference>
<keyword evidence="11" id="KW-1185">Reference proteome</keyword>
<dbReference type="AlphaFoldDB" id="G4MVC8"/>
<feature type="binding site" evidence="9">
    <location>
        <position position="109"/>
    </location>
    <ligand>
        <name>S-adenosyl-L-methionine</name>
        <dbReference type="ChEBI" id="CHEBI:59789"/>
    </ligand>
</feature>
<keyword evidence="5 8" id="KW-0489">Methyltransferase</keyword>
<evidence type="ECO:0000256" key="9">
    <source>
        <dbReference type="PIRSR" id="PIRSR016305-1"/>
    </source>
</evidence>
<dbReference type="HOGENOM" id="CLU_031312_1_1_1"/>
<dbReference type="InterPro" id="IPR029063">
    <property type="entry name" value="SAM-dependent_MTases_sf"/>
</dbReference>
<dbReference type="eggNOG" id="KOG2918">
    <property type="taxonomic scope" value="Eukaryota"/>
</dbReference>
<protein>
    <recommendedName>
        <fullName evidence="4 8">Leucine carboxyl methyltransferase 1</fullName>
        <ecNumber evidence="3 8">2.1.1.233</ecNumber>
    </recommendedName>
</protein>
<evidence type="ECO:0000256" key="4">
    <source>
        <dbReference type="ARBA" id="ARBA00017497"/>
    </source>
</evidence>
<dbReference type="EMBL" id="CM001232">
    <property type="protein sequence ID" value="EHA54950.1"/>
    <property type="molecule type" value="Genomic_DNA"/>
</dbReference>
<dbReference type="GO" id="GO:0018423">
    <property type="term" value="F:protein C-terminal leucine carboxyl O-methyltransferase activity"/>
    <property type="evidence" value="ECO:0007669"/>
    <property type="project" value="UniProtKB-EC"/>
</dbReference>
<organism evidence="10 11">
    <name type="scientific">Pyricularia oryzae (strain 70-15 / ATCC MYA-4617 / FGSC 8958)</name>
    <name type="common">Rice blast fungus</name>
    <name type="synonym">Magnaporthe oryzae</name>
    <dbReference type="NCBI Taxonomy" id="242507"/>
    <lineage>
        <taxon>Eukaryota</taxon>
        <taxon>Fungi</taxon>
        <taxon>Dikarya</taxon>
        <taxon>Ascomycota</taxon>
        <taxon>Pezizomycotina</taxon>
        <taxon>Sordariomycetes</taxon>
        <taxon>Sordariomycetidae</taxon>
        <taxon>Magnaporthales</taxon>
        <taxon>Pyriculariaceae</taxon>
        <taxon>Pyricularia</taxon>
    </lineage>
</organism>
<feature type="binding site" evidence="9">
    <location>
        <position position="146"/>
    </location>
    <ligand>
        <name>S-adenosyl-L-methionine</name>
        <dbReference type="ChEBI" id="CHEBI:59789"/>
    </ligand>
</feature>
<reference key="2">
    <citation type="submission" date="2011-05" db="EMBL/GenBank/DDBJ databases">
        <title>The Genome Sequence of Magnaporthe oryzae 70-15.</title>
        <authorList>
            <consortium name="The Broad Institute Genome Sequencing Platform"/>
            <person name="Ma L.-J."/>
            <person name="Dead R."/>
            <person name="Young S.K."/>
            <person name="Zeng Q."/>
            <person name="Gargeya S."/>
            <person name="Fitzgerald M."/>
            <person name="Haas B."/>
            <person name="Abouelleil A."/>
            <person name="Alvarado L."/>
            <person name="Arachchi H.M."/>
            <person name="Berlin A."/>
            <person name="Brown A."/>
            <person name="Chapman S.B."/>
            <person name="Chen Z."/>
            <person name="Dunbar C."/>
            <person name="Freedman E."/>
            <person name="Gearin G."/>
            <person name="Gellesch M."/>
            <person name="Goldberg J."/>
            <person name="Griggs A."/>
            <person name="Gujja S."/>
            <person name="Heiman D."/>
            <person name="Howarth C."/>
            <person name="Larson L."/>
            <person name="Lui A."/>
            <person name="MacDonald P.J.P."/>
            <person name="Mehta T."/>
            <person name="Montmayeur A."/>
            <person name="Murphy C."/>
            <person name="Neiman D."/>
            <person name="Pearson M."/>
            <person name="Priest M."/>
            <person name="Roberts A."/>
            <person name="Saif S."/>
            <person name="Shea T."/>
            <person name="Shenoy N."/>
            <person name="Sisk P."/>
            <person name="Stolte C."/>
            <person name="Sykes S."/>
            <person name="Yandava C."/>
            <person name="Wortman J."/>
            <person name="Nusbaum C."/>
            <person name="Birren B."/>
        </authorList>
    </citation>
    <scope>NUCLEOTIDE SEQUENCE</scope>
    <source>
        <strain>70-15</strain>
    </source>
</reference>
<keyword evidence="7 8" id="KW-0949">S-adenosyl-L-methionine</keyword>
<dbReference type="SUPFAM" id="SSF53335">
    <property type="entry name" value="S-adenosyl-L-methionine-dependent methyltransferases"/>
    <property type="match status" value="1"/>
</dbReference>
<evidence type="ECO:0000256" key="3">
    <source>
        <dbReference type="ARBA" id="ARBA00012834"/>
    </source>
</evidence>
<gene>
    <name evidence="10" type="ORF">MGG_01758</name>
</gene>
<comment type="similarity">
    <text evidence="2 8">Belongs to the methyltransferase superfamily. LCMT family.</text>
</comment>
<comment type="function">
    <text evidence="8">Methylates the carboxyl group of the C-terminal leucine residue of protein phosphatase 2A catalytic subunits to form alpha-leucine ester residues.</text>
</comment>
<dbReference type="EC" id="2.1.1.233" evidence="3 8"/>
<dbReference type="InterPro" id="IPR016651">
    <property type="entry name" value="LCMT1"/>
</dbReference>
<sequence>MQPLPVREAQAFFEPQWGSLQQGCMQVVYVGARGGGGFRQRRGGGGGVAQSAAGHDATVQGTDTDAAVSRSSAVGLGYLDDPFAQYFVQNAVGPSSRRLPIINRGTYTRTAGLDVLVDRFLGVADGSQRQQQQGQEPLQRQIISLGAGTDTRSLRLLNRHGAAGIVYHEIDFPLICAKKLNIVKATPALRNLLTDPQVEDDGSWQCSTPNNGRFWCHGLDLRKLTSQQQPDASVDIKGLRTDIPTLIISECCLCYLQVSEAKSVTKWFSDRIPSLGIVIYEPTKPDDPFGKTMISNLAARSISMPTLSIYRQPADQDTRLRDAGFEKARHMTVKDIWSQWVAPEEKERVDRLEGLDEVEEWDLLAGHYVVAWAWRGLGFEPWENLR</sequence>
<dbReference type="Gene3D" id="3.40.50.150">
    <property type="entry name" value="Vaccinia Virus protein VP39"/>
    <property type="match status" value="1"/>
</dbReference>
<dbReference type="FunCoup" id="G4MVC8">
    <property type="interactions" value="548"/>
</dbReference>
<feature type="binding site" evidence="9">
    <location>
        <position position="250"/>
    </location>
    <ligand>
        <name>S-adenosyl-L-methionine</name>
        <dbReference type="ChEBI" id="CHEBI:59789"/>
    </ligand>
</feature>
<dbReference type="InterPro" id="IPR007213">
    <property type="entry name" value="Ppm1/Ppm2/Tcmp"/>
</dbReference>
<name>G4MVC8_PYRO7</name>
<comment type="catalytic activity">
    <reaction evidence="1 8">
        <text>[phosphatase 2A protein]-C-terminal L-leucine + S-adenosyl-L-methionine = [phosphatase 2A protein]-C-terminal L-leucine methyl ester + S-adenosyl-L-homocysteine</text>
        <dbReference type="Rhea" id="RHEA:48544"/>
        <dbReference type="Rhea" id="RHEA-COMP:12134"/>
        <dbReference type="Rhea" id="RHEA-COMP:12135"/>
        <dbReference type="ChEBI" id="CHEBI:57856"/>
        <dbReference type="ChEBI" id="CHEBI:59789"/>
        <dbReference type="ChEBI" id="CHEBI:90516"/>
        <dbReference type="ChEBI" id="CHEBI:90517"/>
        <dbReference type="EC" id="2.1.1.233"/>
    </reaction>
</comment>
<evidence type="ECO:0000256" key="8">
    <source>
        <dbReference type="PIRNR" id="PIRNR016305"/>
    </source>
</evidence>
<accession>G4MVC8</accession>
<dbReference type="SMR" id="G4MVC8"/>
<keyword evidence="6 8" id="KW-0808">Transferase</keyword>
<dbReference type="InParanoid" id="G4MVC8"/>
<evidence type="ECO:0000256" key="5">
    <source>
        <dbReference type="ARBA" id="ARBA00022603"/>
    </source>
</evidence>
<evidence type="ECO:0000313" key="11">
    <source>
        <dbReference type="Proteomes" id="UP000009058"/>
    </source>
</evidence>
<dbReference type="Proteomes" id="UP000009058">
    <property type="component" value="Chromosome 2"/>
</dbReference>
<dbReference type="VEuPathDB" id="FungiDB:MGG_01758"/>
<evidence type="ECO:0000256" key="6">
    <source>
        <dbReference type="ARBA" id="ARBA00022679"/>
    </source>
</evidence>
<proteinExistence type="inferred from homology"/>
<dbReference type="PIRSF" id="PIRSF016305">
    <property type="entry name" value="LCM_mtfrase"/>
    <property type="match status" value="1"/>
</dbReference>
<dbReference type="GO" id="GO:0032259">
    <property type="term" value="P:methylation"/>
    <property type="evidence" value="ECO:0007669"/>
    <property type="project" value="UniProtKB-KW"/>
</dbReference>
<evidence type="ECO:0000256" key="7">
    <source>
        <dbReference type="ARBA" id="ARBA00022691"/>
    </source>
</evidence>
<dbReference type="OrthoDB" id="203237at2759"/>
<evidence type="ECO:0000256" key="1">
    <source>
        <dbReference type="ARBA" id="ARBA00000724"/>
    </source>
</evidence>
<dbReference type="GeneID" id="2679603"/>
<dbReference type="OMA" id="IIYEPIR"/>
<feature type="binding site" evidence="9">
    <location>
        <begin position="220"/>
        <end position="221"/>
    </location>
    <ligand>
        <name>S-adenosyl-L-methionine</name>
        <dbReference type="ChEBI" id="CHEBI:59789"/>
    </ligand>
</feature>
<evidence type="ECO:0000313" key="10">
    <source>
        <dbReference type="EMBL" id="EHA54950.1"/>
    </source>
</evidence>
<dbReference type="PANTHER" id="PTHR13600">
    <property type="entry name" value="LEUCINE CARBOXYL METHYLTRANSFERASE"/>
    <property type="match status" value="1"/>
</dbReference>
<dbReference type="KEGG" id="mgr:MGG_01758"/>